<dbReference type="RefSeq" id="WP_094814123.1">
    <property type="nucleotide sequence ID" value="NZ_PTRA01000001.1"/>
</dbReference>
<reference evidence="2" key="1">
    <citation type="submission" date="2018-02" db="EMBL/GenBank/DDBJ databases">
        <title>Genome sequencing of Solimonas sp. HR-BB.</title>
        <authorList>
            <person name="Lee Y."/>
            <person name="Jeon C.O."/>
        </authorList>
    </citation>
    <scope>NUCLEOTIDE SEQUENCE [LARGE SCALE GENOMIC DNA]</scope>
    <source>
        <strain evidence="2">HR-U</strain>
    </source>
</reference>
<dbReference type="EMBL" id="PTRA01000001">
    <property type="protein sequence ID" value="PQA58638.1"/>
    <property type="molecule type" value="Genomic_DNA"/>
</dbReference>
<comment type="caution">
    <text evidence="1">The sequence shown here is derived from an EMBL/GenBank/DDBJ whole genome shotgun (WGS) entry which is preliminary data.</text>
</comment>
<accession>A0A2S7ILY5</accession>
<dbReference type="Proteomes" id="UP000239590">
    <property type="component" value="Unassembled WGS sequence"/>
</dbReference>
<gene>
    <name evidence="1" type="ORF">C5O19_02955</name>
</gene>
<dbReference type="OrthoDB" id="840060at2"/>
<keyword evidence="2" id="KW-1185">Reference proteome</keyword>
<evidence type="ECO:0000313" key="2">
    <source>
        <dbReference type="Proteomes" id="UP000239590"/>
    </source>
</evidence>
<proteinExistence type="predicted"/>
<name>A0A2S7ILY5_9BACT</name>
<evidence type="ECO:0000313" key="1">
    <source>
        <dbReference type="EMBL" id="PQA58638.1"/>
    </source>
</evidence>
<dbReference type="AlphaFoldDB" id="A0A2S7ILY5"/>
<organism evidence="1 2">
    <name type="scientific">Siphonobacter curvatus</name>
    <dbReference type="NCBI Taxonomy" id="2094562"/>
    <lineage>
        <taxon>Bacteria</taxon>
        <taxon>Pseudomonadati</taxon>
        <taxon>Bacteroidota</taxon>
        <taxon>Cytophagia</taxon>
        <taxon>Cytophagales</taxon>
        <taxon>Cytophagaceae</taxon>
        <taxon>Siphonobacter</taxon>
    </lineage>
</organism>
<sequence length="75" mass="9241">MSITVLEYVKIILQKVSFDAHLFEKELRKALRQLIPAEVKELKQWCYTLFGKIYYRILRRCFATVRFRRLRFARE</sequence>
<protein>
    <submittedName>
        <fullName evidence="1">Uncharacterized protein</fullName>
    </submittedName>
</protein>